<protein>
    <submittedName>
        <fullName evidence="1">Uncharacterized protein</fullName>
    </submittedName>
</protein>
<proteinExistence type="predicted"/>
<dbReference type="Proteomes" id="UP000827872">
    <property type="component" value="Linkage Group LG02"/>
</dbReference>
<accession>A0ACB8G3Q9</accession>
<organism evidence="1 2">
    <name type="scientific">Sphaerodactylus townsendi</name>
    <dbReference type="NCBI Taxonomy" id="933632"/>
    <lineage>
        <taxon>Eukaryota</taxon>
        <taxon>Metazoa</taxon>
        <taxon>Chordata</taxon>
        <taxon>Craniata</taxon>
        <taxon>Vertebrata</taxon>
        <taxon>Euteleostomi</taxon>
        <taxon>Lepidosauria</taxon>
        <taxon>Squamata</taxon>
        <taxon>Bifurcata</taxon>
        <taxon>Gekkota</taxon>
        <taxon>Sphaerodactylidae</taxon>
        <taxon>Sphaerodactylus</taxon>
    </lineage>
</organism>
<dbReference type="EMBL" id="CM037615">
    <property type="protein sequence ID" value="KAH8014020.1"/>
    <property type="molecule type" value="Genomic_DNA"/>
</dbReference>
<name>A0ACB8G3Q9_9SAUR</name>
<sequence length="87" mass="9707">MVCYRLWVKWVRGRSAGMCQVEEIVASMLPLLDPSGQPLQPAASLWKMVEDQVTPSERLKVKTILGDDAVERSLELHAEVTSGPFPK</sequence>
<comment type="caution">
    <text evidence="1">The sequence shown here is derived from an EMBL/GenBank/DDBJ whole genome shotgun (WGS) entry which is preliminary data.</text>
</comment>
<keyword evidence="2" id="KW-1185">Reference proteome</keyword>
<evidence type="ECO:0000313" key="2">
    <source>
        <dbReference type="Proteomes" id="UP000827872"/>
    </source>
</evidence>
<evidence type="ECO:0000313" key="1">
    <source>
        <dbReference type="EMBL" id="KAH8014020.1"/>
    </source>
</evidence>
<gene>
    <name evidence="1" type="ORF">K3G42_024652</name>
</gene>
<reference evidence="1" key="1">
    <citation type="submission" date="2021-08" db="EMBL/GenBank/DDBJ databases">
        <title>The first chromosome-level gecko genome reveals the dynamic sex chromosomes of Neotropical dwarf geckos (Sphaerodactylidae: Sphaerodactylus).</title>
        <authorList>
            <person name="Pinto B.J."/>
            <person name="Keating S.E."/>
            <person name="Gamble T."/>
        </authorList>
    </citation>
    <scope>NUCLEOTIDE SEQUENCE</scope>
    <source>
        <strain evidence="1">TG3544</strain>
    </source>
</reference>